<dbReference type="InterPro" id="IPR006852">
    <property type="entry name" value="TOD1_MUCI70"/>
</dbReference>
<dbReference type="RefSeq" id="WP_146091991.1">
    <property type="nucleotide sequence ID" value="NZ_PTOS01000017.1"/>
</dbReference>
<dbReference type="Proteomes" id="UP000439917">
    <property type="component" value="Unassembled WGS sequence"/>
</dbReference>
<evidence type="ECO:0000259" key="1">
    <source>
        <dbReference type="Pfam" id="PF04765"/>
    </source>
</evidence>
<feature type="domain" description="TOD1/MUCI70 glycosyltransferase-like" evidence="1">
    <location>
        <begin position="13"/>
        <end position="208"/>
    </location>
</feature>
<dbReference type="InterPro" id="IPR048354">
    <property type="entry name" value="TOD1_MUCI70_glycTrfase_dom"/>
</dbReference>
<proteinExistence type="predicted"/>
<sequence length="263" mass="31695">MEFKRKKIIFGVMVSNKFVVYTALFGDYDELEPIPSGESNIEYICFTDQNIQDAKGWKIIKIDNCIYSSSMMNRYYKLHPHIELNLYEASLYLDSNIKLLKHPDELFNKYLSNCLFSMPKHFARDCIYSEAKECLVLKKTSFKKVSSQMRKYAQEGMPRHYGLGENNILFRRHNDQKIKKIMDEWWAEMNICTNRDQLSLAYVLWKNKFSFCYIEETAREGKGYFQYAKHKQYLNRPLYIKILSRLEMIFRRVIFLKWRPYEI</sequence>
<dbReference type="AlphaFoldDB" id="A0AAN6AWP7"/>
<organism evidence="2 3">
    <name type="scientific">Cronobacter sakazakii</name>
    <name type="common">Enterobacter sakazakii</name>
    <dbReference type="NCBI Taxonomy" id="28141"/>
    <lineage>
        <taxon>Bacteria</taxon>
        <taxon>Pseudomonadati</taxon>
        <taxon>Pseudomonadota</taxon>
        <taxon>Gammaproteobacteria</taxon>
        <taxon>Enterobacterales</taxon>
        <taxon>Enterobacteriaceae</taxon>
        <taxon>Cronobacter</taxon>
    </lineage>
</organism>
<accession>A0AAN6AWP7</accession>
<protein>
    <submittedName>
        <fullName evidence="2">DUF616 domain-containing protein</fullName>
    </submittedName>
</protein>
<dbReference type="EMBL" id="WAGF01000010">
    <property type="protein sequence ID" value="KAB0878393.1"/>
    <property type="molecule type" value="Genomic_DNA"/>
</dbReference>
<name>A0AAN6AWP7_CROSK</name>
<comment type="caution">
    <text evidence="2">The sequence shown here is derived from an EMBL/GenBank/DDBJ whole genome shotgun (WGS) entry which is preliminary data.</text>
</comment>
<evidence type="ECO:0000313" key="3">
    <source>
        <dbReference type="Proteomes" id="UP000439917"/>
    </source>
</evidence>
<reference evidence="2 3" key="1">
    <citation type="submission" date="2019-09" db="EMBL/GenBank/DDBJ databases">
        <title>Prevalence, distribution, and phylogeny of type two toxin-antitoxin genes possessed by Cronobacter species where C. sakazakii homologs follow sequence type lineages.</title>
        <authorList>
            <person name="Finkelstein S."/>
            <person name="Negrete F."/>
            <person name="Jang H."/>
            <person name="Gopinath G.R."/>
            <person name="Tall B.D."/>
        </authorList>
    </citation>
    <scope>NUCLEOTIDE SEQUENCE [LARGE SCALE GENOMIC DNA]</scope>
    <source>
        <strain evidence="2 3">MOD1_Comp4</strain>
    </source>
</reference>
<gene>
    <name evidence="2" type="ORF">FZI38_09980</name>
</gene>
<dbReference type="PANTHER" id="PTHR12956">
    <property type="entry name" value="ALKALINE CERAMIDASE-RELATED"/>
    <property type="match status" value="1"/>
</dbReference>
<dbReference type="Pfam" id="PF04765">
    <property type="entry name" value="TOD1_MUCI70"/>
    <property type="match status" value="1"/>
</dbReference>
<evidence type="ECO:0000313" key="2">
    <source>
        <dbReference type="EMBL" id="KAB0878393.1"/>
    </source>
</evidence>